<name>A0A9D9H0S7_9FIRM</name>
<dbReference type="CDD" id="cd11527">
    <property type="entry name" value="NTP-PPase_dUTPase"/>
    <property type="match status" value="1"/>
</dbReference>
<dbReference type="Pfam" id="PF08761">
    <property type="entry name" value="dUTPase_2"/>
    <property type="match status" value="1"/>
</dbReference>
<dbReference type="Gene3D" id="1.10.4010.10">
    <property type="entry name" value="Type II deoxyuridine triphosphatase"/>
    <property type="match status" value="1"/>
</dbReference>
<proteinExistence type="predicted"/>
<protein>
    <submittedName>
        <fullName evidence="1">dUTP diphosphatase</fullName>
    </submittedName>
</protein>
<dbReference type="InterPro" id="IPR014871">
    <property type="entry name" value="dUTPase/dCTP_pyrophosphatase"/>
</dbReference>
<sequence>MQNIFLSLEQINEIREMQRELDERILSGLGIEPKDIALEKHLALKTELFELINEIESFKWWKKNKGKEHILEEGCDVLHFLLSLANDNEIEFIDVDTNTDMIDMEMNELLGIMDSLTLDMFIEKDYTGLNFLLKLLSIVLHKKGYNANDLYNAYISKNKVNHERQDNNY</sequence>
<dbReference type="InterPro" id="IPR016947">
    <property type="entry name" value="UCP030140"/>
</dbReference>
<gene>
    <name evidence="1" type="ORF">IAC55_03440</name>
</gene>
<comment type="caution">
    <text evidence="1">The sequence shown here is derived from an EMBL/GenBank/DDBJ whole genome shotgun (WGS) entry which is preliminary data.</text>
</comment>
<dbReference type="EMBL" id="JADIMX010000065">
    <property type="protein sequence ID" value="MBO8434360.1"/>
    <property type="molecule type" value="Genomic_DNA"/>
</dbReference>
<dbReference type="AlphaFoldDB" id="A0A9D9H0S7"/>
<dbReference type="Proteomes" id="UP000823611">
    <property type="component" value="Unassembled WGS sequence"/>
</dbReference>
<reference evidence="1" key="1">
    <citation type="submission" date="2020-10" db="EMBL/GenBank/DDBJ databases">
        <authorList>
            <person name="Gilroy R."/>
        </authorList>
    </citation>
    <scope>NUCLEOTIDE SEQUENCE</scope>
    <source>
        <strain evidence="1">F6-4510</strain>
    </source>
</reference>
<evidence type="ECO:0000313" key="1">
    <source>
        <dbReference type="EMBL" id="MBO8434360.1"/>
    </source>
</evidence>
<dbReference type="PIRSF" id="PIRSF030140">
    <property type="entry name" value="UCP030140"/>
    <property type="match status" value="1"/>
</dbReference>
<reference evidence="1" key="2">
    <citation type="journal article" date="2021" name="PeerJ">
        <title>Extensive microbial diversity within the chicken gut microbiome revealed by metagenomics and culture.</title>
        <authorList>
            <person name="Gilroy R."/>
            <person name="Ravi A."/>
            <person name="Getino M."/>
            <person name="Pursley I."/>
            <person name="Horton D.L."/>
            <person name="Alikhan N.F."/>
            <person name="Baker D."/>
            <person name="Gharbi K."/>
            <person name="Hall N."/>
            <person name="Watson M."/>
            <person name="Adriaenssens E.M."/>
            <person name="Foster-Nyarko E."/>
            <person name="Jarju S."/>
            <person name="Secka A."/>
            <person name="Antonio M."/>
            <person name="Oren A."/>
            <person name="Chaudhuri R.R."/>
            <person name="La Ragione R."/>
            <person name="Hildebrand F."/>
            <person name="Pallen M.J."/>
        </authorList>
    </citation>
    <scope>NUCLEOTIDE SEQUENCE</scope>
    <source>
        <strain evidence="1">F6-4510</strain>
    </source>
</reference>
<evidence type="ECO:0000313" key="2">
    <source>
        <dbReference type="Proteomes" id="UP000823611"/>
    </source>
</evidence>
<accession>A0A9D9H0S7</accession>
<organism evidence="1 2">
    <name type="scientific">Candidatus Fimicola merdigallinarum</name>
    <dbReference type="NCBI Taxonomy" id="2840819"/>
    <lineage>
        <taxon>Bacteria</taxon>
        <taxon>Bacillati</taxon>
        <taxon>Bacillota</taxon>
        <taxon>Clostridia</taxon>
        <taxon>Lachnospirales</taxon>
        <taxon>Lachnospiraceae</taxon>
        <taxon>Lachnospiraceae incertae sedis</taxon>
        <taxon>Candidatus Fimicola</taxon>
    </lineage>
</organism>
<dbReference type="SUPFAM" id="SSF101386">
    <property type="entry name" value="all-alpha NTP pyrophosphatases"/>
    <property type="match status" value="1"/>
</dbReference>